<evidence type="ECO:0000313" key="2">
    <source>
        <dbReference type="EMBL" id="MBC2668752.1"/>
    </source>
</evidence>
<name>A0A7X1FYJ7_9SPHN</name>
<keyword evidence="3" id="KW-1185">Reference proteome</keyword>
<sequence length="231" mass="24604">MALIGADLGKSLSAVAAIRAAAEPLLEKGMYSLTDAVASLQSFSWVAREVTCEADYRDNGSGIPQKAVDIVLALKAFLIALVEEEVAEMLTRLDANSSNVELVIEGDDMELANQIVDLVKANTVLMEKAGARNSRGDLSRIQTIHDKAHELGATCASDEAALGKAAELEQTNERLSKAVMDALPRIEKMADEIASLRAARLRSCSRPPSRRCATASSAPSARILATRPSGR</sequence>
<accession>A0A7X1FYJ7</accession>
<evidence type="ECO:0000313" key="3">
    <source>
        <dbReference type="Proteomes" id="UP000551327"/>
    </source>
</evidence>
<organism evidence="2 3">
    <name type="scientific">Novosphingobium piscinae</name>
    <dbReference type="NCBI Taxonomy" id="1507448"/>
    <lineage>
        <taxon>Bacteria</taxon>
        <taxon>Pseudomonadati</taxon>
        <taxon>Pseudomonadota</taxon>
        <taxon>Alphaproteobacteria</taxon>
        <taxon>Sphingomonadales</taxon>
        <taxon>Sphingomonadaceae</taxon>
        <taxon>Novosphingobium</taxon>
    </lineage>
</organism>
<dbReference type="EMBL" id="JACLAX010000004">
    <property type="protein sequence ID" value="MBC2668752.1"/>
    <property type="molecule type" value="Genomic_DNA"/>
</dbReference>
<comment type="caution">
    <text evidence="2">The sequence shown here is derived from an EMBL/GenBank/DDBJ whole genome shotgun (WGS) entry which is preliminary data.</text>
</comment>
<feature type="region of interest" description="Disordered" evidence="1">
    <location>
        <begin position="207"/>
        <end position="231"/>
    </location>
</feature>
<evidence type="ECO:0000256" key="1">
    <source>
        <dbReference type="SAM" id="MobiDB-lite"/>
    </source>
</evidence>
<gene>
    <name evidence="2" type="ORF">H7F53_06335</name>
</gene>
<protein>
    <submittedName>
        <fullName evidence="2">Uncharacterized protein</fullName>
    </submittedName>
</protein>
<dbReference type="RefSeq" id="WP_185678620.1">
    <property type="nucleotide sequence ID" value="NZ_JACLAX010000004.1"/>
</dbReference>
<reference evidence="2 3" key="1">
    <citation type="submission" date="2020-08" db="EMBL/GenBank/DDBJ databases">
        <title>The genome sequence of type strain Novosphingobium piscinae KCTC 42194.</title>
        <authorList>
            <person name="Liu Y."/>
        </authorList>
    </citation>
    <scope>NUCLEOTIDE SEQUENCE [LARGE SCALE GENOMIC DNA]</scope>
    <source>
        <strain evidence="2 3">KCTC 42194</strain>
    </source>
</reference>
<dbReference type="Proteomes" id="UP000551327">
    <property type="component" value="Unassembled WGS sequence"/>
</dbReference>
<dbReference type="AlphaFoldDB" id="A0A7X1FYJ7"/>
<proteinExistence type="predicted"/>